<evidence type="ECO:0000313" key="3">
    <source>
        <dbReference type="Proteomes" id="UP000593562"/>
    </source>
</evidence>
<dbReference type="AlphaFoldDB" id="A0A7J7C7P3"/>
<proteinExistence type="inferred from homology"/>
<gene>
    <name evidence="2" type="ORF">HS088_TW20G00502</name>
</gene>
<keyword evidence="3" id="KW-1185">Reference proteome</keyword>
<evidence type="ECO:0000313" key="2">
    <source>
        <dbReference type="EMBL" id="KAF5730132.1"/>
    </source>
</evidence>
<reference evidence="2 3" key="1">
    <citation type="journal article" date="2020" name="Nat. Commun.">
        <title>Genome of Tripterygium wilfordii and identification of cytochrome P450 involved in triptolide biosynthesis.</title>
        <authorList>
            <person name="Tu L."/>
            <person name="Su P."/>
            <person name="Zhang Z."/>
            <person name="Gao L."/>
            <person name="Wang J."/>
            <person name="Hu T."/>
            <person name="Zhou J."/>
            <person name="Zhang Y."/>
            <person name="Zhao Y."/>
            <person name="Liu Y."/>
            <person name="Song Y."/>
            <person name="Tong Y."/>
            <person name="Lu Y."/>
            <person name="Yang J."/>
            <person name="Xu C."/>
            <person name="Jia M."/>
            <person name="Peters R.J."/>
            <person name="Huang L."/>
            <person name="Gao W."/>
        </authorList>
    </citation>
    <scope>NUCLEOTIDE SEQUENCE [LARGE SCALE GENOMIC DNA]</scope>
    <source>
        <strain evidence="3">cv. XIE 37</strain>
        <tissue evidence="2">Leaf</tissue>
    </source>
</reference>
<dbReference type="OrthoDB" id="294295at2759"/>
<dbReference type="SUPFAM" id="SSF51735">
    <property type="entry name" value="NAD(P)-binding Rossmann-fold domains"/>
    <property type="match status" value="1"/>
</dbReference>
<dbReference type="PANTHER" id="PTHR42820">
    <property type="entry name" value="SHORT-CHAIN DEHYDROGENASE REDUCTASE"/>
    <property type="match status" value="1"/>
</dbReference>
<dbReference type="InterPro" id="IPR002347">
    <property type="entry name" value="SDR_fam"/>
</dbReference>
<protein>
    <submittedName>
        <fullName evidence="2">Short-chain dehydrogenase reductase 3b-like</fullName>
    </submittedName>
</protein>
<dbReference type="InterPro" id="IPR036291">
    <property type="entry name" value="NAD(P)-bd_dom_sf"/>
</dbReference>
<dbReference type="PROSITE" id="PS00061">
    <property type="entry name" value="ADH_SHORT"/>
    <property type="match status" value="1"/>
</dbReference>
<evidence type="ECO:0000256" key="1">
    <source>
        <dbReference type="ARBA" id="ARBA00006484"/>
    </source>
</evidence>
<dbReference type="PANTHER" id="PTHR42820:SF13">
    <property type="entry name" value="(-)-ISOPIPERITENOL_(-)-CARVEOL DEHYDROGENASE, MITOCHONDRIAL-LIKE"/>
    <property type="match status" value="1"/>
</dbReference>
<name>A0A7J7C7P3_TRIWF</name>
<dbReference type="InterPro" id="IPR020904">
    <property type="entry name" value="Sc_DH/Rdtase_CS"/>
</dbReference>
<dbReference type="Gene3D" id="3.40.50.720">
    <property type="entry name" value="NAD(P)-binding Rossmann-like Domain"/>
    <property type="match status" value="1"/>
</dbReference>
<dbReference type="EMBL" id="JAAARO010000020">
    <property type="protein sequence ID" value="KAF5730132.1"/>
    <property type="molecule type" value="Genomic_DNA"/>
</dbReference>
<dbReference type="Pfam" id="PF13561">
    <property type="entry name" value="adh_short_C2"/>
    <property type="match status" value="1"/>
</dbReference>
<dbReference type="PRINTS" id="PR00081">
    <property type="entry name" value="GDHRDH"/>
</dbReference>
<dbReference type="PRINTS" id="PR00080">
    <property type="entry name" value="SDRFAMILY"/>
</dbReference>
<dbReference type="Proteomes" id="UP000593562">
    <property type="component" value="Unassembled WGS sequence"/>
</dbReference>
<dbReference type="FunCoup" id="A0A7J7C7P3">
    <property type="interactions" value="421"/>
</dbReference>
<comment type="caution">
    <text evidence="2">The sequence shown here is derived from an EMBL/GenBank/DDBJ whole genome shotgun (WGS) entry which is preliminary data.</text>
</comment>
<dbReference type="InParanoid" id="A0A7J7C7P3"/>
<dbReference type="NCBIfam" id="NF005559">
    <property type="entry name" value="PRK07231.1"/>
    <property type="match status" value="1"/>
</dbReference>
<organism evidence="2 3">
    <name type="scientific">Tripterygium wilfordii</name>
    <name type="common">Thunder God vine</name>
    <dbReference type="NCBI Taxonomy" id="458696"/>
    <lineage>
        <taxon>Eukaryota</taxon>
        <taxon>Viridiplantae</taxon>
        <taxon>Streptophyta</taxon>
        <taxon>Embryophyta</taxon>
        <taxon>Tracheophyta</taxon>
        <taxon>Spermatophyta</taxon>
        <taxon>Magnoliopsida</taxon>
        <taxon>eudicotyledons</taxon>
        <taxon>Gunneridae</taxon>
        <taxon>Pentapetalae</taxon>
        <taxon>rosids</taxon>
        <taxon>fabids</taxon>
        <taxon>Celastrales</taxon>
        <taxon>Celastraceae</taxon>
        <taxon>Tripterygium</taxon>
    </lineage>
</organism>
<dbReference type="FunFam" id="3.40.50.720:FF:000084">
    <property type="entry name" value="Short-chain dehydrogenase reductase"/>
    <property type="match status" value="1"/>
</dbReference>
<comment type="similarity">
    <text evidence="1">Belongs to the short-chain dehydrogenases/reductases (SDR) family.</text>
</comment>
<sequence>MADTKEKLQDKVAIVTGGASGIGEATASLFADHGARIVIADIQDEKGRNLVKSIGPHRCAFIHCDVTDEQQVKSLIETTIQTYGRLDIMFCNAGVLSQFNQGVLDFDVAACTKLFAINVQGTAACMKHAARAMVDGNIGGSIICTASIVATIGTDKSTDYTMSKHAVLGLVRSASMQLGEYGIRVNCVSPGPVATPMLCNLLGKGIEETEKNMEPRFCLRGSLKVKHVADAVLFLACEDSEFFTGQNLVVDGGFN</sequence>
<accession>A0A7J7C7P3</accession>